<protein>
    <submittedName>
        <fullName evidence="10">Peptidase S8</fullName>
    </submittedName>
</protein>
<evidence type="ECO:0000256" key="1">
    <source>
        <dbReference type="ARBA" id="ARBA00011073"/>
    </source>
</evidence>
<dbReference type="Proteomes" id="UP000321089">
    <property type="component" value="Unassembled WGS sequence"/>
</dbReference>
<dbReference type="PROSITE" id="PS00136">
    <property type="entry name" value="SUBTILASE_ASP"/>
    <property type="match status" value="2"/>
</dbReference>
<feature type="active site" description="Charge relay system" evidence="5 6">
    <location>
        <position position="498"/>
    </location>
</feature>
<evidence type="ECO:0000259" key="9">
    <source>
        <dbReference type="Pfam" id="PF18425"/>
    </source>
</evidence>
<proteinExistence type="inferred from homology"/>
<feature type="domain" description="Peptidase S8/S53" evidence="8">
    <location>
        <begin position="123"/>
        <end position="307"/>
    </location>
</feature>
<dbReference type="RefSeq" id="WP_146867809.1">
    <property type="nucleotide sequence ID" value="NZ_BKBC01000001.1"/>
</dbReference>
<evidence type="ECO:0000313" key="10">
    <source>
        <dbReference type="EMBL" id="GEQ19709.1"/>
    </source>
</evidence>
<sequence length="1218" mass="134786">MLFRVNTFEKYVEASIGLLTNVPKEILDNLDFAIEENNTIELIILYRDEPENVKLMVEGLNGNFEDLGFNFGLVNIGLDKLMMLSKSRSIQYIELPKNLYESALESNIASCIPNAVSTYNVSGKGILIGFIDSGIDYMHPAFMNNEGSTRIEYIYDLSAGKKIYDKQMINEAIKAPDPYAIVNSIDSTGHGSHVVGIACGGGKINLKYKGAAPEASIAMVKSARGVRTLSSQIMRGFKFLIDKSKELNMPLVINMSLSTNNGAHNGSSLLEQYIKTIANLERITIAIAAGNEGDAGHHTGGTFKGNKFKTFNIASDEKAIVINFYKSILPEISINIVNSSGQSSGLIKLNEGYFRTNIGKDRLDIYVAGPKPFELDNEIQIIISARSAYLAEGIWKMEIELNNEYDGDYSLWLPVSEGLNTSTKFLEPLTSNTLGIPATVENIIAVGSYNNITDDISSFSGRGAENNPYTIRPDLVAPGENISGPLPGGGYDNKTGTSMAAPQVAGICALLMEWGIIKGNDPYLFGQRLKYYLVKGAKRKRVNLNYPNNTWGYGEVCAFNTFKLIEDEINSIIRMKFRDGESDNVKDISSVKKIASEDINKAIQEMDDEHYNTDFIGLIIQYTGIENLRKINDNIKDASSVALTESFAIAILPFNKISELFPYVQEIVPILIPAVYTLSTLSPIESSGAEVFKSNPHFNLSGRNVLVGIIDTGIDYLNEEFMYEDNTTRIVRIWDQTIQGDKEIYGLKFGTEYLEDEINSAIRLYLSGGDPYTIVPSKDDYGHGTMSAGLIGGRGKNPDLLGAAPGCKFAVVKLKEANKVTLSYAGVPSEKKVVYDSVFTMSAVRYLGELAKELNMPLVIYLPLGTNTGGHDGTNELENILEAHGKKNGVVPVVGTGNQGDTQVHTESKFEKTGEVRSIEVKVGKSQMDLNFEIFFMKPDRVSIGIISPSGEILEKVDPKQSQLKNYKFLYEGTIVNINYFIPDENTGDEIIAIRMKNVIEGNWEFRLYGDYIVDGRYWSWLPQRELLDNDTRFFNPSQYTTLSILGTSKGVITTAYYNQDNNSTVVASGRGYTRDGRIKPDIATGAVNALVLKPGGGTDVASGSSVATSILAGCCALILQWAIVNENMPNIRTQKMISYIIRGAKIRPGDIYPNKEWGYGMLNVQSIFDSLRSIDKENVRKKTMKIIYKPYEEVIRTRKKEEFEIGNLFFRIPKRGK</sequence>
<dbReference type="EMBL" id="BKBC01000001">
    <property type="protein sequence ID" value="GEQ19709.1"/>
    <property type="molecule type" value="Genomic_DNA"/>
</dbReference>
<evidence type="ECO:0000256" key="7">
    <source>
        <dbReference type="RuleBase" id="RU003355"/>
    </source>
</evidence>
<dbReference type="AlphaFoldDB" id="A0A512THL8"/>
<dbReference type="PROSITE" id="PS51892">
    <property type="entry name" value="SUBTILASE"/>
    <property type="match status" value="2"/>
</dbReference>
<dbReference type="PANTHER" id="PTHR43806:SF11">
    <property type="entry name" value="CEREVISIN-RELATED"/>
    <property type="match status" value="1"/>
</dbReference>
<evidence type="ECO:0000256" key="3">
    <source>
        <dbReference type="ARBA" id="ARBA00022801"/>
    </source>
</evidence>
<dbReference type="Gene3D" id="3.40.50.200">
    <property type="entry name" value="Peptidase S8/S53 domain"/>
    <property type="match status" value="2"/>
</dbReference>
<feature type="domain" description="Peptidase S8/S53" evidence="8">
    <location>
        <begin position="702"/>
        <end position="911"/>
    </location>
</feature>
<evidence type="ECO:0000256" key="5">
    <source>
        <dbReference type="PIRSR" id="PIRSR615500-1"/>
    </source>
</evidence>
<dbReference type="InterPro" id="IPR023827">
    <property type="entry name" value="Peptidase_S8_Asp-AS"/>
</dbReference>
<dbReference type="CDD" id="cd07478">
    <property type="entry name" value="Peptidases_S8_CspA-like"/>
    <property type="match status" value="2"/>
</dbReference>
<dbReference type="InterPro" id="IPR034045">
    <property type="entry name" value="Pep_S8_CspA-like"/>
</dbReference>
<organism evidence="10 11">
    <name type="scientific">Clostridium butyricum</name>
    <dbReference type="NCBI Taxonomy" id="1492"/>
    <lineage>
        <taxon>Bacteria</taxon>
        <taxon>Bacillati</taxon>
        <taxon>Bacillota</taxon>
        <taxon>Clostridia</taxon>
        <taxon>Eubacteriales</taxon>
        <taxon>Clostridiaceae</taxon>
        <taxon>Clostridium</taxon>
    </lineage>
</organism>
<comment type="similarity">
    <text evidence="1 6 7">Belongs to the peptidase S8 family.</text>
</comment>
<feature type="domain" description="Peptidase S8/S53" evidence="8">
    <location>
        <begin position="430"/>
        <end position="554"/>
    </location>
</feature>
<keyword evidence="3 6" id="KW-0378">Hydrolase</keyword>
<feature type="active site" description="Charge relay system" evidence="5 6">
    <location>
        <position position="132"/>
    </location>
</feature>
<accession>A0A512THL8</accession>
<dbReference type="Gene3D" id="2.60.120.1290">
    <property type="match status" value="2"/>
</dbReference>
<evidence type="ECO:0000256" key="6">
    <source>
        <dbReference type="PROSITE-ProRule" id="PRU01240"/>
    </source>
</evidence>
<keyword evidence="4 6" id="KW-0720">Serine protease</keyword>
<evidence type="ECO:0000256" key="2">
    <source>
        <dbReference type="ARBA" id="ARBA00022670"/>
    </source>
</evidence>
<dbReference type="PRINTS" id="PR00723">
    <property type="entry name" value="SUBTILISIN"/>
</dbReference>
<name>A0A512THL8_CLOBU</name>
<feature type="active site" description="Charge relay system" evidence="5 6">
    <location>
        <position position="190"/>
    </location>
</feature>
<dbReference type="InterPro" id="IPR000209">
    <property type="entry name" value="Peptidase_S8/S53_dom"/>
</dbReference>
<dbReference type="InterPro" id="IPR023828">
    <property type="entry name" value="Peptidase_S8_Ser-AS"/>
</dbReference>
<dbReference type="Pfam" id="PF18425">
    <property type="entry name" value="CspB_prodomain"/>
    <property type="match status" value="1"/>
</dbReference>
<gene>
    <name evidence="10" type="ORF">CBU02nite_02150</name>
</gene>
<dbReference type="PROSITE" id="PS00138">
    <property type="entry name" value="SUBTILASE_SER"/>
    <property type="match status" value="1"/>
</dbReference>
<dbReference type="InterPro" id="IPR050131">
    <property type="entry name" value="Peptidase_S8_subtilisin-like"/>
</dbReference>
<dbReference type="InterPro" id="IPR036852">
    <property type="entry name" value="Peptidase_S8/S53_dom_sf"/>
</dbReference>
<keyword evidence="2 6" id="KW-0645">Protease</keyword>
<dbReference type="Gene3D" id="3.30.70.2980">
    <property type="match status" value="1"/>
</dbReference>
<dbReference type="InterPro" id="IPR015500">
    <property type="entry name" value="Peptidase_S8_subtilisin-rel"/>
</dbReference>
<dbReference type="GO" id="GO:0006508">
    <property type="term" value="P:proteolysis"/>
    <property type="evidence" value="ECO:0007669"/>
    <property type="project" value="UniProtKB-KW"/>
</dbReference>
<dbReference type="InterPro" id="IPR041365">
    <property type="entry name" value="CspB_prodomain"/>
</dbReference>
<evidence type="ECO:0000256" key="4">
    <source>
        <dbReference type="ARBA" id="ARBA00022825"/>
    </source>
</evidence>
<feature type="domain" description="Csp protease B prodomain" evidence="9">
    <location>
        <begin position="11"/>
        <end position="97"/>
    </location>
</feature>
<feature type="domain" description="Peptidase S8/S53" evidence="8">
    <location>
        <begin position="1039"/>
        <end position="1161"/>
    </location>
</feature>
<comment type="caution">
    <text evidence="10">The sequence shown here is derived from an EMBL/GenBank/DDBJ whole genome shotgun (WGS) entry which is preliminary data.</text>
</comment>
<dbReference type="Pfam" id="PF00082">
    <property type="entry name" value="Peptidase_S8"/>
    <property type="match status" value="4"/>
</dbReference>
<dbReference type="GO" id="GO:0004252">
    <property type="term" value="F:serine-type endopeptidase activity"/>
    <property type="evidence" value="ECO:0007669"/>
    <property type="project" value="UniProtKB-UniRule"/>
</dbReference>
<feature type="active site" description="Charge relay system" evidence="6">
    <location>
        <position position="711"/>
    </location>
</feature>
<evidence type="ECO:0000313" key="11">
    <source>
        <dbReference type="Proteomes" id="UP000321089"/>
    </source>
</evidence>
<dbReference type="PANTHER" id="PTHR43806">
    <property type="entry name" value="PEPTIDASE S8"/>
    <property type="match status" value="1"/>
</dbReference>
<feature type="active site" description="Charge relay system" evidence="6">
    <location>
        <position position="783"/>
    </location>
</feature>
<dbReference type="SUPFAM" id="SSF52743">
    <property type="entry name" value="Subtilisin-like"/>
    <property type="match status" value="2"/>
</dbReference>
<reference evidence="10 11" key="1">
    <citation type="submission" date="2019-07" db="EMBL/GenBank/DDBJ databases">
        <title>Whole genome shotgun sequence of Clostridium butyricum NBRC 3858.</title>
        <authorList>
            <person name="Hosoyama A."/>
            <person name="Uohara A."/>
            <person name="Ohji S."/>
            <person name="Ichikawa N."/>
        </authorList>
    </citation>
    <scope>NUCLEOTIDE SEQUENCE [LARGE SCALE GENOMIC DNA]</scope>
    <source>
        <strain evidence="10 11">NBRC 3858</strain>
    </source>
</reference>
<feature type="active site" description="Charge relay system" evidence="6">
    <location>
        <position position="1106"/>
    </location>
</feature>
<evidence type="ECO:0000259" key="8">
    <source>
        <dbReference type="Pfam" id="PF00082"/>
    </source>
</evidence>